<evidence type="ECO:0000313" key="3">
    <source>
        <dbReference type="Proteomes" id="UP000198891"/>
    </source>
</evidence>
<dbReference type="InterPro" id="IPR015002">
    <property type="entry name" value="T6SS_Tdi1_C"/>
</dbReference>
<dbReference type="OrthoDB" id="2988179at2"/>
<keyword evidence="3" id="KW-1185">Reference proteome</keyword>
<accession>A0A1H3S3P3</accession>
<dbReference type="Pfam" id="PF08906">
    <property type="entry name" value="T6SS_Tdi1_C"/>
    <property type="match status" value="1"/>
</dbReference>
<dbReference type="STRING" id="381665.SAMN05216554_3287"/>
<sequence length="203" mass="22544">MKLILDADISHGGPAYTPRYFTDEFARAGYSGRSFNRGLLRFHDAASGPEFLESVRVAFPSITDPHASAVAFDWMGRQIVCARTKKRFGWTEPRLLLADVDFAQLDDIGHPDSLARILASNQYRQAFEEPEFESWRQATGVEALAFDECVEYAIPPFLGGDQTQENLALVDTSVHWVLVSQLVAKTRGLAPGTPLGPFTVRPE</sequence>
<feature type="domain" description="T6SS immunity protein Tdi1 C-terminal" evidence="1">
    <location>
        <begin position="123"/>
        <end position="182"/>
    </location>
</feature>
<name>A0A1H3S3P3_9MICO</name>
<dbReference type="EMBL" id="FNPZ01000003">
    <property type="protein sequence ID" value="SDZ32636.1"/>
    <property type="molecule type" value="Genomic_DNA"/>
</dbReference>
<proteinExistence type="predicted"/>
<dbReference type="RefSeq" id="WP_092555696.1">
    <property type="nucleotide sequence ID" value="NZ_FNPZ01000003.1"/>
</dbReference>
<organism evidence="2 3">
    <name type="scientific">Herbiconiux ginsengi</name>
    <dbReference type="NCBI Taxonomy" id="381665"/>
    <lineage>
        <taxon>Bacteria</taxon>
        <taxon>Bacillati</taxon>
        <taxon>Actinomycetota</taxon>
        <taxon>Actinomycetes</taxon>
        <taxon>Micrococcales</taxon>
        <taxon>Microbacteriaceae</taxon>
        <taxon>Herbiconiux</taxon>
    </lineage>
</organism>
<dbReference type="Proteomes" id="UP000198891">
    <property type="component" value="Unassembled WGS sequence"/>
</dbReference>
<reference evidence="2 3" key="1">
    <citation type="submission" date="2016-10" db="EMBL/GenBank/DDBJ databases">
        <authorList>
            <person name="de Groot N.N."/>
        </authorList>
    </citation>
    <scope>NUCLEOTIDE SEQUENCE [LARGE SCALE GENOMIC DNA]</scope>
    <source>
        <strain evidence="2 3">CGMCC 4.3491</strain>
    </source>
</reference>
<protein>
    <recommendedName>
        <fullName evidence="1">T6SS immunity protein Tdi1 C-terminal domain-containing protein</fullName>
    </recommendedName>
</protein>
<gene>
    <name evidence="2" type="ORF">SAMN05216554_3287</name>
</gene>
<dbReference type="AlphaFoldDB" id="A0A1H3S3P3"/>
<evidence type="ECO:0000313" key="2">
    <source>
        <dbReference type="EMBL" id="SDZ32636.1"/>
    </source>
</evidence>
<evidence type="ECO:0000259" key="1">
    <source>
        <dbReference type="Pfam" id="PF08906"/>
    </source>
</evidence>